<dbReference type="AlphaFoldDB" id="A0A0C9ZUC5"/>
<reference evidence="2" key="2">
    <citation type="submission" date="2015-01" db="EMBL/GenBank/DDBJ databases">
        <title>Evolutionary Origins and Diversification of the Mycorrhizal Mutualists.</title>
        <authorList>
            <consortium name="DOE Joint Genome Institute"/>
            <consortium name="Mycorrhizal Genomics Consortium"/>
            <person name="Kohler A."/>
            <person name="Kuo A."/>
            <person name="Nagy L.G."/>
            <person name="Floudas D."/>
            <person name="Copeland A."/>
            <person name="Barry K.W."/>
            <person name="Cichocki N."/>
            <person name="Veneault-Fourrey C."/>
            <person name="LaButti K."/>
            <person name="Lindquist E.A."/>
            <person name="Lipzen A."/>
            <person name="Lundell T."/>
            <person name="Morin E."/>
            <person name="Murat C."/>
            <person name="Riley R."/>
            <person name="Ohm R."/>
            <person name="Sun H."/>
            <person name="Tunlid A."/>
            <person name="Henrissat B."/>
            <person name="Grigoriev I.V."/>
            <person name="Hibbett D.S."/>
            <person name="Martin F."/>
        </authorList>
    </citation>
    <scope>NUCLEOTIDE SEQUENCE [LARGE SCALE GENOMIC DNA]</scope>
    <source>
        <strain evidence="2">441</strain>
    </source>
</reference>
<reference evidence="1 2" key="1">
    <citation type="submission" date="2014-04" db="EMBL/GenBank/DDBJ databases">
        <authorList>
            <consortium name="DOE Joint Genome Institute"/>
            <person name="Kuo A."/>
            <person name="Kohler A."/>
            <person name="Costa M.D."/>
            <person name="Nagy L.G."/>
            <person name="Floudas D."/>
            <person name="Copeland A."/>
            <person name="Barry K.W."/>
            <person name="Cichocki N."/>
            <person name="Veneault-Fourrey C."/>
            <person name="LaButti K."/>
            <person name="Lindquist E.A."/>
            <person name="Lipzen A."/>
            <person name="Lundell T."/>
            <person name="Morin E."/>
            <person name="Murat C."/>
            <person name="Sun H."/>
            <person name="Tunlid A."/>
            <person name="Henrissat B."/>
            <person name="Grigoriev I.V."/>
            <person name="Hibbett D.S."/>
            <person name="Martin F."/>
            <person name="Nordberg H.P."/>
            <person name="Cantor M.N."/>
            <person name="Hua S.X."/>
        </authorList>
    </citation>
    <scope>NUCLEOTIDE SEQUENCE [LARGE SCALE GENOMIC DNA]</scope>
    <source>
        <strain evidence="1 2">441</strain>
    </source>
</reference>
<keyword evidence="2" id="KW-1185">Reference proteome</keyword>
<organism evidence="1 2">
    <name type="scientific">Pisolithus microcarpus 441</name>
    <dbReference type="NCBI Taxonomy" id="765257"/>
    <lineage>
        <taxon>Eukaryota</taxon>
        <taxon>Fungi</taxon>
        <taxon>Dikarya</taxon>
        <taxon>Basidiomycota</taxon>
        <taxon>Agaricomycotina</taxon>
        <taxon>Agaricomycetes</taxon>
        <taxon>Agaricomycetidae</taxon>
        <taxon>Boletales</taxon>
        <taxon>Sclerodermatineae</taxon>
        <taxon>Pisolithaceae</taxon>
        <taxon>Pisolithus</taxon>
    </lineage>
</organism>
<protein>
    <submittedName>
        <fullName evidence="1">Uncharacterized protein</fullName>
    </submittedName>
</protein>
<gene>
    <name evidence="1" type="ORF">PISMIDRAFT_485744</name>
</gene>
<dbReference type="HOGENOM" id="CLU_2085734_0_0_1"/>
<dbReference type="EMBL" id="KN833689">
    <property type="protein sequence ID" value="KIK29549.1"/>
    <property type="molecule type" value="Genomic_DNA"/>
</dbReference>
<sequence length="117" mass="12825">MPLCHHKKEVIRPSTWSSMTAKVRRSHSCSSEMFLLPTGCTREVVPRARFSRSNALVGCPSAHPPVAWIGSLSWARSTAGLKQALPCASTSTVRLFQLGRGKIGFRHGESSYKSPET</sequence>
<name>A0A0C9ZUC5_9AGAM</name>
<dbReference type="Proteomes" id="UP000054018">
    <property type="component" value="Unassembled WGS sequence"/>
</dbReference>
<evidence type="ECO:0000313" key="1">
    <source>
        <dbReference type="EMBL" id="KIK29549.1"/>
    </source>
</evidence>
<proteinExistence type="predicted"/>
<accession>A0A0C9ZUC5</accession>
<evidence type="ECO:0000313" key="2">
    <source>
        <dbReference type="Proteomes" id="UP000054018"/>
    </source>
</evidence>